<evidence type="ECO:0000256" key="6">
    <source>
        <dbReference type="ARBA" id="ARBA00022448"/>
    </source>
</evidence>
<dbReference type="PANTHER" id="PTHR23503:SF32">
    <property type="entry name" value="SOLUTE CARRIER FAMILY 2, FACILITATED GLUCOSE TRANSPORTER MEMBER 5"/>
    <property type="match status" value="1"/>
</dbReference>
<keyword evidence="9 15" id="KW-0812">Transmembrane</keyword>
<protein>
    <recommendedName>
        <fullName evidence="5">Solute carrier family 2, facilitated glucose transporter member 5</fullName>
    </recommendedName>
    <alternativeName>
        <fullName evidence="13">Fructose transporter</fullName>
    </alternativeName>
    <alternativeName>
        <fullName evidence="12">Glucose transporter type 5, small intestine</fullName>
    </alternativeName>
</protein>
<keyword evidence="6 14" id="KW-0813">Transport</keyword>
<feature type="transmembrane region" description="Helical" evidence="15">
    <location>
        <begin position="348"/>
        <end position="368"/>
    </location>
</feature>
<feature type="domain" description="Major facilitator superfamily (MFS) profile" evidence="16">
    <location>
        <begin position="26"/>
        <end position="452"/>
    </location>
</feature>
<evidence type="ECO:0000256" key="9">
    <source>
        <dbReference type="ARBA" id="ARBA00022692"/>
    </source>
</evidence>
<dbReference type="GO" id="GO:0055056">
    <property type="term" value="F:D-glucose transmembrane transporter activity"/>
    <property type="evidence" value="ECO:0007669"/>
    <property type="project" value="TreeGrafter"/>
</dbReference>
<evidence type="ECO:0000256" key="4">
    <source>
        <dbReference type="ARBA" id="ARBA00007004"/>
    </source>
</evidence>
<dbReference type="FunFam" id="1.20.1250.20:FF:001511">
    <property type="entry name" value="Solute carrier family 2, facilitated glucose transporter member 5"/>
    <property type="match status" value="1"/>
</dbReference>
<keyword evidence="10 15" id="KW-1133">Transmembrane helix</keyword>
<dbReference type="Gene3D" id="1.20.1250.20">
    <property type="entry name" value="MFS general substrate transporter like domains"/>
    <property type="match status" value="1"/>
</dbReference>
<gene>
    <name evidence="18" type="primary">LOC102045094</name>
</gene>
<feature type="transmembrane region" description="Helical" evidence="15">
    <location>
        <begin position="167"/>
        <end position="191"/>
    </location>
</feature>
<dbReference type="InterPro" id="IPR003663">
    <property type="entry name" value="Sugar/inositol_transpt"/>
</dbReference>
<organism evidence="17 18">
    <name type="scientific">Geospiza fortis</name>
    <name type="common">Medium ground-finch</name>
    <dbReference type="NCBI Taxonomy" id="48883"/>
    <lineage>
        <taxon>Eukaryota</taxon>
        <taxon>Metazoa</taxon>
        <taxon>Chordata</taxon>
        <taxon>Craniata</taxon>
        <taxon>Vertebrata</taxon>
        <taxon>Euteleostomi</taxon>
        <taxon>Archelosauria</taxon>
        <taxon>Archosauria</taxon>
        <taxon>Dinosauria</taxon>
        <taxon>Saurischia</taxon>
        <taxon>Theropoda</taxon>
        <taxon>Coelurosauria</taxon>
        <taxon>Aves</taxon>
        <taxon>Neognathae</taxon>
        <taxon>Neoaves</taxon>
        <taxon>Telluraves</taxon>
        <taxon>Australaves</taxon>
        <taxon>Passeriformes</taxon>
        <taxon>Thraupidae</taxon>
        <taxon>Geospiza</taxon>
    </lineage>
</organism>
<feature type="transmembrane region" description="Helical" evidence="15">
    <location>
        <begin position="374"/>
        <end position="391"/>
    </location>
</feature>
<dbReference type="GO" id="GO:0046323">
    <property type="term" value="P:D-glucose import"/>
    <property type="evidence" value="ECO:0007669"/>
    <property type="project" value="TreeGrafter"/>
</dbReference>
<evidence type="ECO:0000259" key="16">
    <source>
        <dbReference type="PROSITE" id="PS50850"/>
    </source>
</evidence>
<feature type="transmembrane region" description="Helical" evidence="15">
    <location>
        <begin position="133"/>
        <end position="155"/>
    </location>
</feature>
<dbReference type="InterPro" id="IPR036259">
    <property type="entry name" value="MFS_trans_sf"/>
</dbReference>
<dbReference type="RefSeq" id="XP_014165246.1">
    <property type="nucleotide sequence ID" value="XM_014309771.2"/>
</dbReference>
<dbReference type="PANTHER" id="PTHR23503">
    <property type="entry name" value="SOLUTE CARRIER FAMILY 2"/>
    <property type="match status" value="1"/>
</dbReference>
<name>A0A6I9ZCJ0_GEOFO</name>
<accession>A0A6I9ZCJ0</accession>
<dbReference type="GeneID" id="102045094"/>
<evidence type="ECO:0000256" key="10">
    <source>
        <dbReference type="ARBA" id="ARBA00022989"/>
    </source>
</evidence>
<dbReference type="InParanoid" id="A0A6I9ZCJ0"/>
<dbReference type="AlphaFoldDB" id="A0A6I9ZCJ0"/>
<dbReference type="NCBIfam" id="TIGR00879">
    <property type="entry name" value="SP"/>
    <property type="match status" value="1"/>
</dbReference>
<evidence type="ECO:0000256" key="5">
    <source>
        <dbReference type="ARBA" id="ARBA00015973"/>
    </source>
</evidence>
<dbReference type="GO" id="GO:1990539">
    <property type="term" value="P:fructose import across plasma membrane"/>
    <property type="evidence" value="ECO:0007669"/>
    <property type="project" value="UniProtKB-ARBA"/>
</dbReference>
<evidence type="ECO:0000313" key="17">
    <source>
        <dbReference type="Proteomes" id="UP000504602"/>
    </source>
</evidence>
<sequence>MKGKQDSSEGAPGARGKMTLPLALVALISAFGSSFQYGYNVSVINSPAPYMQDFYNRTYLDRTGVPMDRGFQTLLWSLTVSMFPLGGLFGSLLVWPMVNNCGRKGTLLINNLFSIAAAILMGTSELAKTFEVIILSRVLMGIFAGLASNVVPMFLGEMSPKNLRGAVGVVPQLFITIGILAAQILGLHRILGNAQGWPVLLGLTGIPSLIQLLTLPFFPESPRYLLIQKGTEEQARRALQRLRGQQDVDEEIQEMYQEDRSEKEEGQFSVLSLFTFRGLRWQLISIIVMMAGQQLSGVNGVFYYADRIFESAGVHSSSIQYVTVSIGAINVVMTLLAVFIVESLGRRILLLAGFVLCSASCAVLTLALNLQSTVSWMSYLSIVCVIAYIIGHAIGPTAAFMVGGSVHWLSNFTVGLLFLYMEAGLGPYSFLIFCAICVATVLYIFFIVPETKNKTFMEINRIMAKRNKVEVQESKELKDSYPLSRQEEKKWLSSNGGFGLLERHPGAPGDAQ</sequence>
<proteinExistence type="inferred from homology"/>
<keyword evidence="11 15" id="KW-0472">Membrane</keyword>
<evidence type="ECO:0000256" key="7">
    <source>
        <dbReference type="ARBA" id="ARBA00022475"/>
    </source>
</evidence>
<dbReference type="InterPro" id="IPR020846">
    <property type="entry name" value="MFS_dom"/>
</dbReference>
<feature type="transmembrane region" description="Helical" evidence="15">
    <location>
        <begin position="107"/>
        <end position="127"/>
    </location>
</feature>
<evidence type="ECO:0000256" key="13">
    <source>
        <dbReference type="ARBA" id="ARBA00031099"/>
    </source>
</evidence>
<evidence type="ECO:0000256" key="8">
    <source>
        <dbReference type="ARBA" id="ARBA00022597"/>
    </source>
</evidence>
<dbReference type="PROSITE" id="PS00217">
    <property type="entry name" value="SUGAR_TRANSPORT_2"/>
    <property type="match status" value="1"/>
</dbReference>
<dbReference type="GO" id="GO:0070837">
    <property type="term" value="P:dehydroascorbic acid transport"/>
    <property type="evidence" value="ECO:0007669"/>
    <property type="project" value="TreeGrafter"/>
</dbReference>
<dbReference type="SUPFAM" id="SSF103473">
    <property type="entry name" value="MFS general substrate transporter"/>
    <property type="match status" value="1"/>
</dbReference>
<evidence type="ECO:0000256" key="3">
    <source>
        <dbReference type="ARBA" id="ARBA00004651"/>
    </source>
</evidence>
<comment type="similarity">
    <text evidence="4">Belongs to the major facilitator superfamily. Sugar transporter (TC 2.A.1.1) family. Glucose transporter subfamily.</text>
</comment>
<reference evidence="18" key="1">
    <citation type="submission" date="2025-08" db="UniProtKB">
        <authorList>
            <consortium name="RefSeq"/>
        </authorList>
    </citation>
    <scope>IDENTIFICATION</scope>
</reference>
<dbReference type="PRINTS" id="PR00171">
    <property type="entry name" value="SUGRTRNSPORT"/>
</dbReference>
<feature type="transmembrane region" description="Helical" evidence="15">
    <location>
        <begin position="398"/>
        <end position="421"/>
    </location>
</feature>
<keyword evidence="8 18" id="KW-0762">Sugar transport</keyword>
<dbReference type="GO" id="GO:0042383">
    <property type="term" value="C:sarcolemma"/>
    <property type="evidence" value="ECO:0007669"/>
    <property type="project" value="UniProtKB-SubCell"/>
</dbReference>
<evidence type="ECO:0000256" key="2">
    <source>
        <dbReference type="ARBA" id="ARBA00004135"/>
    </source>
</evidence>
<evidence type="ECO:0000256" key="15">
    <source>
        <dbReference type="SAM" id="Phobius"/>
    </source>
</evidence>
<dbReference type="CDD" id="cd17432">
    <property type="entry name" value="MFS_GLUT_Class2"/>
    <property type="match status" value="1"/>
</dbReference>
<evidence type="ECO:0000256" key="11">
    <source>
        <dbReference type="ARBA" id="ARBA00023136"/>
    </source>
</evidence>
<dbReference type="Proteomes" id="UP000504602">
    <property type="component" value="Unplaced"/>
</dbReference>
<evidence type="ECO:0000256" key="12">
    <source>
        <dbReference type="ARBA" id="ARBA00029961"/>
    </source>
</evidence>
<feature type="transmembrane region" description="Helical" evidence="15">
    <location>
        <begin position="283"/>
        <end position="304"/>
    </location>
</feature>
<dbReference type="InterPro" id="IPR005828">
    <property type="entry name" value="MFS_sugar_transport-like"/>
</dbReference>
<evidence type="ECO:0000256" key="1">
    <source>
        <dbReference type="ARBA" id="ARBA00000590"/>
    </source>
</evidence>
<feature type="transmembrane region" description="Helical" evidence="15">
    <location>
        <begin position="319"/>
        <end position="341"/>
    </location>
</feature>
<comment type="catalytic activity">
    <reaction evidence="1">
        <text>D-fructose(out) = D-fructose(in)</text>
        <dbReference type="Rhea" id="RHEA:60372"/>
        <dbReference type="ChEBI" id="CHEBI:37721"/>
    </reaction>
</comment>
<feature type="transmembrane region" description="Helical" evidence="15">
    <location>
        <begin position="20"/>
        <end position="39"/>
    </location>
</feature>
<dbReference type="Pfam" id="PF00083">
    <property type="entry name" value="Sugar_tr"/>
    <property type="match status" value="1"/>
</dbReference>
<dbReference type="InterPro" id="IPR005829">
    <property type="entry name" value="Sugar_transporter_CS"/>
</dbReference>
<comment type="subcellular location">
    <subcellularLocation>
        <location evidence="2">Cell membrane</location>
        <location evidence="2">Sarcolemma</location>
    </subcellularLocation>
    <subcellularLocation>
        <location evidence="3">Cell membrane</location>
        <topology evidence="3">Multi-pass membrane protein</topology>
    </subcellularLocation>
</comment>
<dbReference type="OrthoDB" id="4540492at2759"/>
<dbReference type="InterPro" id="IPR045263">
    <property type="entry name" value="GLUT"/>
</dbReference>
<feature type="transmembrane region" description="Helical" evidence="15">
    <location>
        <begin position="197"/>
        <end position="218"/>
    </location>
</feature>
<feature type="transmembrane region" description="Helical" evidence="15">
    <location>
        <begin position="427"/>
        <end position="448"/>
    </location>
</feature>
<keyword evidence="7" id="KW-1003">Cell membrane</keyword>
<evidence type="ECO:0000313" key="18">
    <source>
        <dbReference type="RefSeq" id="XP_014165246.1"/>
    </source>
</evidence>
<dbReference type="KEGG" id="gfr:102045094"/>
<evidence type="ECO:0000256" key="14">
    <source>
        <dbReference type="RuleBase" id="RU003346"/>
    </source>
</evidence>
<dbReference type="PROSITE" id="PS00216">
    <property type="entry name" value="SUGAR_TRANSPORT_1"/>
    <property type="match status" value="1"/>
</dbReference>
<feature type="transmembrane region" description="Helical" evidence="15">
    <location>
        <begin position="74"/>
        <end position="95"/>
    </location>
</feature>
<dbReference type="PROSITE" id="PS50850">
    <property type="entry name" value="MFS"/>
    <property type="match status" value="1"/>
</dbReference>
<keyword evidence="17" id="KW-1185">Reference proteome</keyword>
<dbReference type="GO" id="GO:0005353">
    <property type="term" value="F:fructose transmembrane transporter activity"/>
    <property type="evidence" value="ECO:0007669"/>
    <property type="project" value="UniProtKB-ARBA"/>
</dbReference>